<reference evidence="2 3" key="1">
    <citation type="submission" date="2012-01" db="EMBL/GenBank/DDBJ databases">
        <title>Complete sequence of Desulfotomaculum gibsoniae DSM 7213.</title>
        <authorList>
            <consortium name="US DOE Joint Genome Institute"/>
            <person name="Lucas S."/>
            <person name="Han J."/>
            <person name="Lapidus A."/>
            <person name="Cheng J.-F."/>
            <person name="Goodwin L."/>
            <person name="Pitluck S."/>
            <person name="Peters L."/>
            <person name="Ovchinnikova G."/>
            <person name="Teshima H."/>
            <person name="Detter J.C."/>
            <person name="Han C."/>
            <person name="Tapia R."/>
            <person name="Land M."/>
            <person name="Hauser L."/>
            <person name="Kyrpides N."/>
            <person name="Ivanova N."/>
            <person name="Pagani I."/>
            <person name="Parshina S."/>
            <person name="Plugge C."/>
            <person name="Muyzer G."/>
            <person name="Kuever J."/>
            <person name="Ivanova A."/>
            <person name="Nazina T."/>
            <person name="Klenk H.-P."/>
            <person name="Brambilla E."/>
            <person name="Spring S."/>
            <person name="Stams A.F."/>
            <person name="Woyke T."/>
        </authorList>
    </citation>
    <scope>NUCLEOTIDE SEQUENCE [LARGE SCALE GENOMIC DNA]</scope>
    <source>
        <strain evidence="2 3">DSM 7213</strain>
    </source>
</reference>
<dbReference type="HOGENOM" id="CLU_911305_0_0_9"/>
<dbReference type="KEGG" id="dgi:Desgi_1659"/>
<dbReference type="RefSeq" id="WP_006524368.1">
    <property type="nucleotide sequence ID" value="NC_021184.1"/>
</dbReference>
<evidence type="ECO:0000256" key="1">
    <source>
        <dbReference type="SAM" id="Coils"/>
    </source>
</evidence>
<organism evidence="2 3">
    <name type="scientific">Desulfoscipio gibsoniae DSM 7213</name>
    <dbReference type="NCBI Taxonomy" id="767817"/>
    <lineage>
        <taxon>Bacteria</taxon>
        <taxon>Bacillati</taxon>
        <taxon>Bacillota</taxon>
        <taxon>Clostridia</taxon>
        <taxon>Eubacteriales</taxon>
        <taxon>Desulfallaceae</taxon>
        <taxon>Desulfoscipio</taxon>
    </lineage>
</organism>
<dbReference type="eggNOG" id="ENOG502ZP8P">
    <property type="taxonomic scope" value="Bacteria"/>
</dbReference>
<gene>
    <name evidence="2" type="ORF">Desgi_1659</name>
</gene>
<dbReference type="EMBL" id="CP003273">
    <property type="protein sequence ID" value="AGL01130.1"/>
    <property type="molecule type" value="Genomic_DNA"/>
</dbReference>
<feature type="coiled-coil region" evidence="1">
    <location>
        <begin position="88"/>
        <end position="279"/>
    </location>
</feature>
<keyword evidence="3" id="KW-1185">Reference proteome</keyword>
<evidence type="ECO:0000313" key="3">
    <source>
        <dbReference type="Proteomes" id="UP000013520"/>
    </source>
</evidence>
<dbReference type="AlphaFoldDB" id="R4KKT7"/>
<dbReference type="Proteomes" id="UP000013520">
    <property type="component" value="Chromosome"/>
</dbReference>
<sequence>MADIVTYSVKLDASTKDRLGDLVEQSGMTAKDFLAQLVAKYETSQARESMAESKELENLRHHLARVEEIYISIVKSAQDRQEADAARISQALSEAQQAKAQALDTQAQAERVAIEVEERVNAAEATAAQVRKNAETEILAMRETLARSEDAREQSSRLAVLAEKAAAEAEIKAEGLQEQAEQSEAYRQELEQVKRERGQLELNLSKVQQELQEAVAMHDAAAKSDKEEYDKRLQQALERAELDKDKAVLDAQRKALAEMRELQEALAKCREEKAALEIELAATKPKGSTKVKAKGGDGK</sequence>
<proteinExistence type="predicted"/>
<accession>R4KKT7</accession>
<evidence type="ECO:0008006" key="4">
    <source>
        <dbReference type="Google" id="ProtNLM"/>
    </source>
</evidence>
<name>R4KKT7_9FIRM</name>
<keyword evidence="1" id="KW-0175">Coiled coil</keyword>
<protein>
    <recommendedName>
        <fullName evidence="4">Ribbon-helix-helix protein, copG family</fullName>
    </recommendedName>
</protein>
<dbReference type="STRING" id="767817.Desgi_1659"/>
<evidence type="ECO:0000313" key="2">
    <source>
        <dbReference type="EMBL" id="AGL01130.1"/>
    </source>
</evidence>